<evidence type="ECO:0000256" key="1">
    <source>
        <dbReference type="SAM" id="Phobius"/>
    </source>
</evidence>
<feature type="transmembrane region" description="Helical" evidence="1">
    <location>
        <begin position="12"/>
        <end position="33"/>
    </location>
</feature>
<organism evidence="2 3">
    <name type="scientific">Rhodoferax fermentans</name>
    <dbReference type="NCBI Taxonomy" id="28066"/>
    <lineage>
        <taxon>Bacteria</taxon>
        <taxon>Pseudomonadati</taxon>
        <taxon>Pseudomonadota</taxon>
        <taxon>Betaproteobacteria</taxon>
        <taxon>Burkholderiales</taxon>
        <taxon>Comamonadaceae</taxon>
        <taxon>Rhodoferax</taxon>
    </lineage>
</organism>
<keyword evidence="1" id="KW-1133">Transmembrane helix</keyword>
<dbReference type="Proteomes" id="UP000190750">
    <property type="component" value="Unassembled WGS sequence"/>
</dbReference>
<evidence type="ECO:0000313" key="3">
    <source>
        <dbReference type="Proteomes" id="UP000190750"/>
    </source>
</evidence>
<dbReference type="RefSeq" id="WP_078365990.1">
    <property type="nucleotide sequence ID" value="NZ_MTJN01000002.1"/>
</dbReference>
<name>A0A1T1AVL4_RHOFE</name>
<proteinExistence type="predicted"/>
<evidence type="ECO:0008006" key="4">
    <source>
        <dbReference type="Google" id="ProtNLM"/>
    </source>
</evidence>
<evidence type="ECO:0000313" key="2">
    <source>
        <dbReference type="EMBL" id="OOV08121.1"/>
    </source>
</evidence>
<comment type="caution">
    <text evidence="2">The sequence shown here is derived from an EMBL/GenBank/DDBJ whole genome shotgun (WGS) entry which is preliminary data.</text>
</comment>
<gene>
    <name evidence="2" type="ORF">RF819_16580</name>
</gene>
<dbReference type="EMBL" id="MTJN01000002">
    <property type="protein sequence ID" value="OOV08121.1"/>
    <property type="molecule type" value="Genomic_DNA"/>
</dbReference>
<keyword evidence="3" id="KW-1185">Reference proteome</keyword>
<reference evidence="2 3" key="1">
    <citation type="submission" date="2017-01" db="EMBL/GenBank/DDBJ databases">
        <title>Genome sequencing of Rhodoferax fermentans JCM 7819.</title>
        <authorList>
            <person name="Kim Y.J."/>
            <person name="Farh M.E.-A."/>
            <person name="Yang D.-C."/>
        </authorList>
    </citation>
    <scope>NUCLEOTIDE SEQUENCE [LARGE SCALE GENOMIC DNA]</scope>
    <source>
        <strain evidence="2 3">JCM 7819</strain>
    </source>
</reference>
<protein>
    <recommendedName>
        <fullName evidence="4">Amino acid transport protein</fullName>
    </recommendedName>
</protein>
<sequence length="81" mass="9019">MNDSNKALFLGLVSNQTAFITGIVVFLVIGLLAFRRGKQTKRAEFTAIGFALMVFPYAVSQVWLLWSIGVALMVLLAVRWK</sequence>
<keyword evidence="1" id="KW-0812">Transmembrane</keyword>
<accession>A0A1T1AVL4</accession>
<keyword evidence="1" id="KW-0472">Membrane</keyword>
<feature type="transmembrane region" description="Helical" evidence="1">
    <location>
        <begin position="45"/>
        <end position="78"/>
    </location>
</feature>
<dbReference type="OrthoDB" id="5525782at2"/>
<dbReference type="AlphaFoldDB" id="A0A1T1AVL4"/>